<evidence type="ECO:0000256" key="1">
    <source>
        <dbReference type="SAM" id="MobiDB-lite"/>
    </source>
</evidence>
<name>A0AAV7J690_COTGL</name>
<dbReference type="Proteomes" id="UP000826195">
    <property type="component" value="Unassembled WGS sequence"/>
</dbReference>
<dbReference type="AlphaFoldDB" id="A0AAV7J690"/>
<evidence type="ECO:0000256" key="2">
    <source>
        <dbReference type="SAM" id="Phobius"/>
    </source>
</evidence>
<sequence>MRKRLGHSAGGRGHKRVLAKGGGWLVLTRGARRWLRDVRKRAETMNDRRARKRMRRSRSRFVPAALISSLFTLVGYWLVRDNRKGDREITHDFAERGRLLGGPTRVRGYESHILRGPGPGPAPSSSSTSCRPAD</sequence>
<keyword evidence="2" id="KW-1133">Transmembrane helix</keyword>
<protein>
    <submittedName>
        <fullName evidence="3">Uncharacterized protein</fullName>
    </submittedName>
</protein>
<proteinExistence type="predicted"/>
<accession>A0AAV7J690</accession>
<keyword evidence="4" id="KW-1185">Reference proteome</keyword>
<feature type="region of interest" description="Disordered" evidence="1">
    <location>
        <begin position="109"/>
        <end position="134"/>
    </location>
</feature>
<keyword evidence="2" id="KW-0472">Membrane</keyword>
<reference evidence="3 4" key="1">
    <citation type="journal article" date="2021" name="J. Hered.">
        <title>A chromosome-level genome assembly of the parasitoid wasp, Cotesia glomerata (Hymenoptera: Braconidae).</title>
        <authorList>
            <person name="Pinto B.J."/>
            <person name="Weis J.J."/>
            <person name="Gamble T."/>
            <person name="Ode P.J."/>
            <person name="Paul R."/>
            <person name="Zaspel J.M."/>
        </authorList>
    </citation>
    <scope>NUCLEOTIDE SEQUENCE [LARGE SCALE GENOMIC DNA]</scope>
    <source>
        <strain evidence="3">CgM1</strain>
    </source>
</reference>
<evidence type="ECO:0000313" key="3">
    <source>
        <dbReference type="EMBL" id="KAH0567263.1"/>
    </source>
</evidence>
<organism evidence="3 4">
    <name type="scientific">Cotesia glomerata</name>
    <name type="common">Lepidopteran parasitic wasp</name>
    <name type="synonym">Apanteles glomeratus</name>
    <dbReference type="NCBI Taxonomy" id="32391"/>
    <lineage>
        <taxon>Eukaryota</taxon>
        <taxon>Metazoa</taxon>
        <taxon>Ecdysozoa</taxon>
        <taxon>Arthropoda</taxon>
        <taxon>Hexapoda</taxon>
        <taxon>Insecta</taxon>
        <taxon>Pterygota</taxon>
        <taxon>Neoptera</taxon>
        <taxon>Endopterygota</taxon>
        <taxon>Hymenoptera</taxon>
        <taxon>Apocrita</taxon>
        <taxon>Ichneumonoidea</taxon>
        <taxon>Braconidae</taxon>
        <taxon>Microgastrinae</taxon>
        <taxon>Cotesia</taxon>
    </lineage>
</organism>
<feature type="transmembrane region" description="Helical" evidence="2">
    <location>
        <begin position="61"/>
        <end position="79"/>
    </location>
</feature>
<evidence type="ECO:0000313" key="4">
    <source>
        <dbReference type="Proteomes" id="UP000826195"/>
    </source>
</evidence>
<gene>
    <name evidence="3" type="ORF">KQX54_007966</name>
</gene>
<dbReference type="EMBL" id="JAHXZJ010000001">
    <property type="protein sequence ID" value="KAH0567263.1"/>
    <property type="molecule type" value="Genomic_DNA"/>
</dbReference>
<comment type="caution">
    <text evidence="3">The sequence shown here is derived from an EMBL/GenBank/DDBJ whole genome shotgun (WGS) entry which is preliminary data.</text>
</comment>
<keyword evidence="2" id="KW-0812">Transmembrane</keyword>